<organism evidence="2 3">
    <name type="scientific">Blautia argi</name>
    <dbReference type="NCBI Taxonomy" id="1912897"/>
    <lineage>
        <taxon>Bacteria</taxon>
        <taxon>Bacillati</taxon>
        <taxon>Bacillota</taxon>
        <taxon>Clostridia</taxon>
        <taxon>Lachnospirales</taxon>
        <taxon>Lachnospiraceae</taxon>
        <taxon>Blautia</taxon>
    </lineage>
</organism>
<sequence length="103" mass="11164">MNTSEMIMVLLGVLIIGGGVFLAVKGKSSMIRERFGSGVSPENERKFMRTVGGAVCVIGLDMLLLVGLSVKYHISQEVTLAILGVGIVLFVGILLFGQKYYRR</sequence>
<evidence type="ECO:0000256" key="1">
    <source>
        <dbReference type="SAM" id="Phobius"/>
    </source>
</evidence>
<feature type="transmembrane region" description="Helical" evidence="1">
    <location>
        <begin position="51"/>
        <end position="72"/>
    </location>
</feature>
<feature type="transmembrane region" description="Helical" evidence="1">
    <location>
        <begin position="78"/>
        <end position="97"/>
    </location>
</feature>
<evidence type="ECO:0000313" key="2">
    <source>
        <dbReference type="EMBL" id="AWY96843.1"/>
    </source>
</evidence>
<gene>
    <name evidence="2" type="ORF">DQQ01_00140</name>
</gene>
<reference evidence="3" key="1">
    <citation type="submission" date="2018-06" db="EMBL/GenBank/DDBJ databases">
        <title>Description of Blautia argi sp. nov., a new anaerobic isolated from dog feces.</title>
        <authorList>
            <person name="Chang Y.-H."/>
            <person name="Paek J."/>
            <person name="Shin Y."/>
        </authorList>
    </citation>
    <scope>NUCLEOTIDE SEQUENCE [LARGE SCALE GENOMIC DNA]</scope>
    <source>
        <strain evidence="3">KCTC 15426</strain>
    </source>
</reference>
<proteinExistence type="predicted"/>
<evidence type="ECO:0008006" key="4">
    <source>
        <dbReference type="Google" id="ProtNLM"/>
    </source>
</evidence>
<dbReference type="OrthoDB" id="1976407at2"/>
<dbReference type="EMBL" id="CP030280">
    <property type="protein sequence ID" value="AWY96843.1"/>
    <property type="molecule type" value="Genomic_DNA"/>
</dbReference>
<dbReference type="KEGG" id="blau:DQQ01_00140"/>
<keyword evidence="1" id="KW-0812">Transmembrane</keyword>
<evidence type="ECO:0000313" key="3">
    <source>
        <dbReference type="Proteomes" id="UP000250003"/>
    </source>
</evidence>
<keyword evidence="1" id="KW-0472">Membrane</keyword>
<accession>A0A2Z4U7A6</accession>
<protein>
    <recommendedName>
        <fullName evidence="4">DUF3784 domain-containing protein</fullName>
    </recommendedName>
</protein>
<keyword evidence="1" id="KW-1133">Transmembrane helix</keyword>
<dbReference type="Proteomes" id="UP000250003">
    <property type="component" value="Chromosome"/>
</dbReference>
<name>A0A2Z4U7A6_9FIRM</name>
<feature type="transmembrane region" description="Helical" evidence="1">
    <location>
        <begin position="6"/>
        <end position="24"/>
    </location>
</feature>
<dbReference type="RefSeq" id="WP_111917716.1">
    <property type="nucleotide sequence ID" value="NZ_CAUWHR010000043.1"/>
</dbReference>
<dbReference type="AlphaFoldDB" id="A0A2Z4U7A6"/>
<keyword evidence="3" id="KW-1185">Reference proteome</keyword>